<dbReference type="InterPro" id="IPR047040">
    <property type="entry name" value="FlhF__GTPase_dom"/>
</dbReference>
<organism evidence="17 18">
    <name type="scientific">Eshraghiella crossota DSM 2876</name>
    <dbReference type="NCBI Taxonomy" id="511680"/>
    <lineage>
        <taxon>Bacteria</taxon>
        <taxon>Bacillati</taxon>
        <taxon>Bacillota</taxon>
        <taxon>Clostridia</taxon>
        <taxon>Lachnospirales</taxon>
        <taxon>Lachnospiraceae</taxon>
        <taxon>Eshraghiella</taxon>
    </lineage>
</organism>
<dbReference type="Pfam" id="PF00448">
    <property type="entry name" value="SRP54"/>
    <property type="match status" value="1"/>
</dbReference>
<dbReference type="GO" id="GO:0015031">
    <property type="term" value="P:protein transport"/>
    <property type="evidence" value="ECO:0007669"/>
    <property type="project" value="UniProtKB-KW"/>
</dbReference>
<dbReference type="InterPro" id="IPR020006">
    <property type="entry name" value="FlhF"/>
</dbReference>
<keyword evidence="9" id="KW-0342">GTP-binding</keyword>
<keyword evidence="8" id="KW-0653">Protein transport</keyword>
<feature type="compositionally biased region" description="Basic and acidic residues" evidence="14">
    <location>
        <begin position="130"/>
        <end position="141"/>
    </location>
</feature>
<evidence type="ECO:0000259" key="16">
    <source>
        <dbReference type="SMART" id="SM00962"/>
    </source>
</evidence>
<dbReference type="FunFam" id="3.40.50.300:FF:000695">
    <property type="entry name" value="Flagellar biosynthesis regulator FlhF"/>
    <property type="match status" value="1"/>
</dbReference>
<evidence type="ECO:0000256" key="4">
    <source>
        <dbReference type="ARBA" id="ARBA00022448"/>
    </source>
</evidence>
<dbReference type="eggNOG" id="COG1419">
    <property type="taxonomic scope" value="Bacteria"/>
</dbReference>
<dbReference type="CDD" id="cd17873">
    <property type="entry name" value="FlhF"/>
    <property type="match status" value="1"/>
</dbReference>
<dbReference type="GO" id="GO:0005047">
    <property type="term" value="F:signal recognition particle binding"/>
    <property type="evidence" value="ECO:0007669"/>
    <property type="project" value="TreeGrafter"/>
</dbReference>
<dbReference type="STRING" id="45851.BHV86_09035"/>
<dbReference type="Gene3D" id="1.20.120.1380">
    <property type="entry name" value="Flagellar FlhF biosynthesis protein, N domain"/>
    <property type="match status" value="1"/>
</dbReference>
<dbReference type="GO" id="GO:0005886">
    <property type="term" value="C:plasma membrane"/>
    <property type="evidence" value="ECO:0007669"/>
    <property type="project" value="UniProtKB-SubCell"/>
</dbReference>
<evidence type="ECO:0000256" key="1">
    <source>
        <dbReference type="ARBA" id="ARBA00004413"/>
    </source>
</evidence>
<dbReference type="PANTHER" id="PTHR43134:SF3">
    <property type="entry name" value="FLAGELLAR BIOSYNTHESIS PROTEIN FLHF"/>
    <property type="match status" value="1"/>
</dbReference>
<sequence>MIVKKYKADTETAAILAAKEDLGPEAVVLNVKTMKQRGFAKFFKHDYVEITAALEEKEFEQKVSSRRPAVNAAATKEIKPAADKMSGIDYRVDDSRYTETGKNTIEQKLDSLHDMLQSHMTGLDKTPGNAEEKDVEQKETSDNTAKPQNNNFKPLKLIYNKLMENEMDEKYANAIINDINASLKKESNIDSILAAVYQKIILKLGEPDGIETDERKKIIFFIGPTGVGKTTTIAKLASDFKLNKGKSVAMVTADTYRIAAVEQLNTYAGILDVPVSVAYSPSEICGCLNEFSGYDVIFVDTAGRSHKNEEQKDELIELINNVKNGGYDADIETFLVLSVTTKYKDLINIADTYKEIDDYRLLFTKLDETVTLGNIINLKCYTGAPLSYTTSGQNVPDDIETIDVQKLAKNLLGGE</sequence>
<keyword evidence="6" id="KW-0547">Nucleotide-binding</keyword>
<dbReference type="SUPFAM" id="SSF52540">
    <property type="entry name" value="P-loop containing nucleoside triphosphate hydrolases"/>
    <property type="match status" value="1"/>
</dbReference>
<dbReference type="InterPro" id="IPR003593">
    <property type="entry name" value="AAA+_ATPase"/>
</dbReference>
<evidence type="ECO:0000256" key="13">
    <source>
        <dbReference type="NCBIfam" id="TIGR03499"/>
    </source>
</evidence>
<keyword evidence="17" id="KW-0282">Flagellum</keyword>
<reference evidence="17 18" key="1">
    <citation type="submission" date="2010-02" db="EMBL/GenBank/DDBJ databases">
        <authorList>
            <person name="Weinstock G."/>
            <person name="Sodergren E."/>
            <person name="Clifton S."/>
            <person name="Fulton L."/>
            <person name="Fulton B."/>
            <person name="Courtney L."/>
            <person name="Fronick C."/>
            <person name="Harrison M."/>
            <person name="Strong C."/>
            <person name="Farmer C."/>
            <person name="Delahaunty K."/>
            <person name="Markovic C."/>
            <person name="Hall O."/>
            <person name="Minx P."/>
            <person name="Tomlinson C."/>
            <person name="Mitreva M."/>
            <person name="Nelson J."/>
            <person name="Hou S."/>
            <person name="Wollam A."/>
            <person name="Pepin K.H."/>
            <person name="Johnson M."/>
            <person name="Bhonagiri V."/>
            <person name="Zhang X."/>
            <person name="Suruliraj S."/>
            <person name="Warren W."/>
            <person name="Chinwalla A."/>
            <person name="Mardis E.R."/>
            <person name="Wilson R.K."/>
        </authorList>
    </citation>
    <scope>NUCLEOTIDE SEQUENCE [LARGE SCALE GENOMIC DNA]</scope>
    <source>
        <strain evidence="17 18">DSM 2876</strain>
    </source>
</reference>
<evidence type="ECO:0000256" key="2">
    <source>
        <dbReference type="ARBA" id="ARBA00008531"/>
    </source>
</evidence>
<feature type="region of interest" description="Disordered" evidence="14">
    <location>
        <begin position="119"/>
        <end position="150"/>
    </location>
</feature>
<keyword evidence="4" id="KW-0813">Transport</keyword>
<name>D4S189_9FIRM</name>
<keyword evidence="5" id="KW-1003">Cell membrane</keyword>
<comment type="caution">
    <text evidence="17">The sequence shown here is derived from an EMBL/GenBank/DDBJ whole genome shotgun (WGS) entry which is preliminary data.</text>
</comment>
<evidence type="ECO:0000259" key="15">
    <source>
        <dbReference type="SMART" id="SM00382"/>
    </source>
</evidence>
<feature type="domain" description="AAA+ ATPase" evidence="15">
    <location>
        <begin position="215"/>
        <end position="367"/>
    </location>
</feature>
<dbReference type="InterPro" id="IPR000897">
    <property type="entry name" value="SRP54_GTPase_dom"/>
</dbReference>
<evidence type="ECO:0000256" key="11">
    <source>
        <dbReference type="ARBA" id="ARBA00023225"/>
    </source>
</evidence>
<keyword evidence="18" id="KW-1185">Reference proteome</keyword>
<dbReference type="PANTHER" id="PTHR43134">
    <property type="entry name" value="SIGNAL RECOGNITION PARTICLE RECEPTOR SUBUNIT ALPHA"/>
    <property type="match status" value="1"/>
</dbReference>
<comment type="function">
    <text evidence="12">Necessary for flagellar biosynthesis. May be involved in translocation of the flagellum.</text>
</comment>
<dbReference type="InterPro" id="IPR027417">
    <property type="entry name" value="P-loop_NTPase"/>
</dbReference>
<keyword evidence="10" id="KW-0472">Membrane</keyword>
<keyword evidence="17" id="KW-0969">Cilium</keyword>
<evidence type="ECO:0000313" key="17">
    <source>
        <dbReference type="EMBL" id="EFF67979.1"/>
    </source>
</evidence>
<evidence type="ECO:0000256" key="14">
    <source>
        <dbReference type="SAM" id="MobiDB-lite"/>
    </source>
</evidence>
<evidence type="ECO:0000313" key="18">
    <source>
        <dbReference type="Proteomes" id="UP000006238"/>
    </source>
</evidence>
<accession>D4S189</accession>
<dbReference type="GO" id="GO:0005525">
    <property type="term" value="F:GTP binding"/>
    <property type="evidence" value="ECO:0007669"/>
    <property type="project" value="UniProtKB-UniRule"/>
</dbReference>
<dbReference type="RefSeq" id="WP_005603710.1">
    <property type="nucleotide sequence ID" value="NZ_GG663524.1"/>
</dbReference>
<evidence type="ECO:0000256" key="10">
    <source>
        <dbReference type="ARBA" id="ARBA00023136"/>
    </source>
</evidence>
<dbReference type="NCBIfam" id="TIGR03499">
    <property type="entry name" value="FlhF"/>
    <property type="match status" value="1"/>
</dbReference>
<feature type="domain" description="SRP54-type proteins GTP-binding" evidence="16">
    <location>
        <begin position="216"/>
        <end position="413"/>
    </location>
</feature>
<comment type="similarity">
    <text evidence="2">Belongs to the GTP-binding SRP family.</text>
</comment>
<dbReference type="AlphaFoldDB" id="D4S189"/>
<dbReference type="Gene3D" id="3.40.50.300">
    <property type="entry name" value="P-loop containing nucleotide triphosphate hydrolases"/>
    <property type="match status" value="1"/>
</dbReference>
<gene>
    <name evidence="17" type="primary">flhF</name>
    <name evidence="17" type="ORF">BUTYVIB_01859</name>
</gene>
<evidence type="ECO:0000256" key="3">
    <source>
        <dbReference type="ARBA" id="ARBA00014919"/>
    </source>
</evidence>
<dbReference type="GO" id="GO:0044781">
    <property type="term" value="P:bacterial-type flagellum organization"/>
    <property type="evidence" value="ECO:0007669"/>
    <property type="project" value="UniProtKB-UniRule"/>
</dbReference>
<evidence type="ECO:0000256" key="12">
    <source>
        <dbReference type="ARBA" id="ARBA00025337"/>
    </source>
</evidence>
<proteinExistence type="inferred from homology"/>
<dbReference type="SMART" id="SM00382">
    <property type="entry name" value="AAA"/>
    <property type="match status" value="1"/>
</dbReference>
<dbReference type="SMART" id="SM00962">
    <property type="entry name" value="SRP54"/>
    <property type="match status" value="1"/>
</dbReference>
<evidence type="ECO:0000256" key="6">
    <source>
        <dbReference type="ARBA" id="ARBA00022741"/>
    </source>
</evidence>
<evidence type="ECO:0000256" key="7">
    <source>
        <dbReference type="ARBA" id="ARBA00022795"/>
    </source>
</evidence>
<protein>
    <recommendedName>
        <fullName evidence="3 13">Flagellar biosynthesis protein FlhF</fullName>
    </recommendedName>
</protein>
<keyword evidence="17" id="KW-0966">Cell projection</keyword>
<dbReference type="GO" id="GO:0003924">
    <property type="term" value="F:GTPase activity"/>
    <property type="evidence" value="ECO:0007669"/>
    <property type="project" value="UniProtKB-UniRule"/>
</dbReference>
<keyword evidence="11" id="KW-1006">Bacterial flagellum protein export</keyword>
<evidence type="ECO:0000256" key="5">
    <source>
        <dbReference type="ARBA" id="ARBA00022475"/>
    </source>
</evidence>
<keyword evidence="7" id="KW-1005">Bacterial flagellum biogenesis</keyword>
<evidence type="ECO:0000256" key="8">
    <source>
        <dbReference type="ARBA" id="ARBA00022927"/>
    </source>
</evidence>
<dbReference type="EMBL" id="ABWN01000033">
    <property type="protein sequence ID" value="EFF67979.1"/>
    <property type="molecule type" value="Genomic_DNA"/>
</dbReference>
<dbReference type="HOGENOM" id="CLU_009301_11_4_9"/>
<dbReference type="Proteomes" id="UP000006238">
    <property type="component" value="Unassembled WGS sequence"/>
</dbReference>
<dbReference type="GO" id="GO:0006614">
    <property type="term" value="P:SRP-dependent cotranslational protein targeting to membrane"/>
    <property type="evidence" value="ECO:0007669"/>
    <property type="project" value="UniProtKB-UniRule"/>
</dbReference>
<evidence type="ECO:0000256" key="9">
    <source>
        <dbReference type="ARBA" id="ARBA00023134"/>
    </source>
</evidence>
<dbReference type="GeneID" id="98917999"/>
<comment type="subcellular location">
    <subcellularLocation>
        <location evidence="1">Cell membrane</location>
        <topology evidence="1">Peripheral membrane protein</topology>
        <orientation evidence="1">Cytoplasmic side</orientation>
    </subcellularLocation>
</comment>